<organism evidence="1 2">
    <name type="scientific">Phytophthora aleatoria</name>
    <dbReference type="NCBI Taxonomy" id="2496075"/>
    <lineage>
        <taxon>Eukaryota</taxon>
        <taxon>Sar</taxon>
        <taxon>Stramenopiles</taxon>
        <taxon>Oomycota</taxon>
        <taxon>Peronosporomycetes</taxon>
        <taxon>Peronosporales</taxon>
        <taxon>Peronosporaceae</taxon>
        <taxon>Phytophthora</taxon>
    </lineage>
</organism>
<protein>
    <submittedName>
        <fullName evidence="1">Uncharacterized protein</fullName>
    </submittedName>
</protein>
<gene>
    <name evidence="1" type="ORF">JG688_00003838</name>
</gene>
<dbReference type="AlphaFoldDB" id="A0A8J5JA40"/>
<comment type="caution">
    <text evidence="1">The sequence shown here is derived from an EMBL/GenBank/DDBJ whole genome shotgun (WGS) entry which is preliminary data.</text>
</comment>
<reference evidence="1" key="1">
    <citation type="submission" date="2021-01" db="EMBL/GenBank/DDBJ databases">
        <title>Phytophthora aleatoria, a newly-described species from Pinus radiata is distinct from Phytophthora cactorum isolates based on comparative genomics.</title>
        <authorList>
            <person name="Mcdougal R."/>
            <person name="Panda P."/>
            <person name="Williams N."/>
            <person name="Studholme D.J."/>
        </authorList>
    </citation>
    <scope>NUCLEOTIDE SEQUENCE</scope>
    <source>
        <strain evidence="1">NZFS 4037</strain>
    </source>
</reference>
<name>A0A8J5JA40_9STRA</name>
<dbReference type="PANTHER" id="PTHR40866">
    <property type="entry name" value="BED-TYPE DOMAIN-CONTAINING PROTEIN"/>
    <property type="match status" value="1"/>
</dbReference>
<proteinExistence type="predicted"/>
<accession>A0A8J5JA40</accession>
<evidence type="ECO:0000313" key="1">
    <source>
        <dbReference type="EMBL" id="KAG6972785.1"/>
    </source>
</evidence>
<keyword evidence="2" id="KW-1185">Reference proteome</keyword>
<dbReference type="PANTHER" id="PTHR40866:SF1">
    <property type="entry name" value="BED-TYPE DOMAIN-CONTAINING PROTEIN"/>
    <property type="match status" value="1"/>
</dbReference>
<dbReference type="Proteomes" id="UP000709295">
    <property type="component" value="Unassembled WGS sequence"/>
</dbReference>
<sequence>MRSPIHRDLLASVLNVYGRSLANVVVLIGDNCPTSKAAATLVGVTLLGCFCHKLNLGIKKFIKTQPGAEIAIENVSASVTKATNLTAAATLRELTDLVAIRSNDTRWSTTFHMIKRFFALESKLRRVHEIEMPRQTNL</sequence>
<dbReference type="EMBL" id="JAENGY010000125">
    <property type="protein sequence ID" value="KAG6972785.1"/>
    <property type="molecule type" value="Genomic_DNA"/>
</dbReference>
<evidence type="ECO:0000313" key="2">
    <source>
        <dbReference type="Proteomes" id="UP000709295"/>
    </source>
</evidence>